<name>A0A1A8H5K4_9TELE</name>
<evidence type="ECO:0000256" key="1">
    <source>
        <dbReference type="SAM" id="MobiDB-lite"/>
    </source>
</evidence>
<feature type="region of interest" description="Disordered" evidence="1">
    <location>
        <begin position="1"/>
        <end position="32"/>
    </location>
</feature>
<protein>
    <submittedName>
        <fullName evidence="2">Uncharacterized protein</fullName>
    </submittedName>
</protein>
<dbReference type="InterPro" id="IPR036236">
    <property type="entry name" value="Znf_C2H2_sf"/>
</dbReference>
<gene>
    <name evidence="2" type="primary">Nfu_g_1_010634</name>
</gene>
<dbReference type="Gene3D" id="3.30.160.60">
    <property type="entry name" value="Classic Zinc Finger"/>
    <property type="match status" value="1"/>
</dbReference>
<dbReference type="EMBL" id="HAEC01010386">
    <property type="protein sequence ID" value="SBQ78602.1"/>
    <property type="molecule type" value="Transcribed_RNA"/>
</dbReference>
<evidence type="ECO:0000313" key="2">
    <source>
        <dbReference type="EMBL" id="SBQ78602.1"/>
    </source>
</evidence>
<sequence length="160" mass="18815">MVLVKEEAHEEQSAGEDQQEPEHLHIKEEQDDLWTSLEREQLHLKETDAARFLFTADSIKNTDSWEPELNGNQPLCHSFTEDENQDQDGCRNENSESNINEDVSRNKMSQQTKDHRGSLDSPKLKRPKRAHRYERQFSYKLYGNSFSDKSFITVHKRTHT</sequence>
<feature type="non-terminal residue" evidence="2">
    <location>
        <position position="160"/>
    </location>
</feature>
<reference evidence="2" key="2">
    <citation type="submission" date="2016-06" db="EMBL/GenBank/DDBJ databases">
        <title>The genome of a short-lived fish provides insights into sex chromosome evolution and the genetic control of aging.</title>
        <authorList>
            <person name="Reichwald K."/>
            <person name="Felder M."/>
            <person name="Petzold A."/>
            <person name="Koch P."/>
            <person name="Groth M."/>
            <person name="Platzer M."/>
        </authorList>
    </citation>
    <scope>NUCLEOTIDE SEQUENCE</scope>
    <source>
        <tissue evidence="2">Brain</tissue>
    </source>
</reference>
<accession>A0A1A8H5K4</accession>
<feature type="compositionally biased region" description="Polar residues" evidence="1">
    <location>
        <begin position="95"/>
        <end position="111"/>
    </location>
</feature>
<feature type="compositionally biased region" description="Polar residues" evidence="1">
    <location>
        <begin position="62"/>
        <end position="75"/>
    </location>
</feature>
<dbReference type="AlphaFoldDB" id="A0A1A8H5K4"/>
<organism evidence="2">
    <name type="scientific">Nothobranchius korthausae</name>
    <dbReference type="NCBI Taxonomy" id="1143690"/>
    <lineage>
        <taxon>Eukaryota</taxon>
        <taxon>Metazoa</taxon>
        <taxon>Chordata</taxon>
        <taxon>Craniata</taxon>
        <taxon>Vertebrata</taxon>
        <taxon>Euteleostomi</taxon>
        <taxon>Actinopterygii</taxon>
        <taxon>Neopterygii</taxon>
        <taxon>Teleostei</taxon>
        <taxon>Neoteleostei</taxon>
        <taxon>Acanthomorphata</taxon>
        <taxon>Ovalentaria</taxon>
        <taxon>Atherinomorphae</taxon>
        <taxon>Cyprinodontiformes</taxon>
        <taxon>Nothobranchiidae</taxon>
        <taxon>Nothobranchius</taxon>
    </lineage>
</organism>
<feature type="compositionally biased region" description="Basic and acidic residues" evidence="1">
    <location>
        <begin position="1"/>
        <end position="12"/>
    </location>
</feature>
<reference evidence="2" key="1">
    <citation type="submission" date="2016-05" db="EMBL/GenBank/DDBJ databases">
        <authorList>
            <person name="Lavstsen T."/>
            <person name="Jespersen J.S."/>
        </authorList>
    </citation>
    <scope>NUCLEOTIDE SEQUENCE</scope>
    <source>
        <tissue evidence="2">Brain</tissue>
    </source>
</reference>
<dbReference type="SUPFAM" id="SSF57667">
    <property type="entry name" value="beta-beta-alpha zinc fingers"/>
    <property type="match status" value="1"/>
</dbReference>
<feature type="region of interest" description="Disordered" evidence="1">
    <location>
        <begin position="62"/>
        <end position="130"/>
    </location>
</feature>
<proteinExistence type="predicted"/>